<keyword evidence="1" id="KW-0472">Membrane</keyword>
<keyword evidence="1" id="KW-1133">Transmembrane helix</keyword>
<keyword evidence="3" id="KW-1185">Reference proteome</keyword>
<organism evidence="2 3">
    <name type="scientific">Shewanella colwelliana</name>
    <name type="common">Alteromonas colwelliana</name>
    <dbReference type="NCBI Taxonomy" id="23"/>
    <lineage>
        <taxon>Bacteria</taxon>
        <taxon>Pseudomonadati</taxon>
        <taxon>Pseudomonadota</taxon>
        <taxon>Gammaproteobacteria</taxon>
        <taxon>Alteromonadales</taxon>
        <taxon>Shewanellaceae</taxon>
        <taxon>Shewanella</taxon>
    </lineage>
</organism>
<evidence type="ECO:0000256" key="1">
    <source>
        <dbReference type="SAM" id="Phobius"/>
    </source>
</evidence>
<evidence type="ECO:0000313" key="3">
    <source>
        <dbReference type="Proteomes" id="UP000773469"/>
    </source>
</evidence>
<comment type="caution">
    <text evidence="2">The sequence shown here is derived from an EMBL/GenBank/DDBJ whole genome shotgun (WGS) entry which is preliminary data.</text>
</comment>
<keyword evidence="1" id="KW-0812">Transmembrane</keyword>
<feature type="transmembrane region" description="Helical" evidence="1">
    <location>
        <begin position="17"/>
        <end position="39"/>
    </location>
</feature>
<gene>
    <name evidence="2" type="ORF">TUM3794_37860</name>
</gene>
<evidence type="ECO:0000313" key="2">
    <source>
        <dbReference type="EMBL" id="GIU46082.1"/>
    </source>
</evidence>
<sequence>MKSPVGYSTDDNFANNILTSSIIELVKSFLALTLFVFWFNTDNAYNAATLYDLAVTADLLHGSSNFHFITP</sequence>
<name>A0ABQ4PFB8_SHECO</name>
<proteinExistence type="predicted"/>
<protein>
    <submittedName>
        <fullName evidence="2">Uncharacterized protein</fullName>
    </submittedName>
</protein>
<dbReference type="Proteomes" id="UP000773469">
    <property type="component" value="Unassembled WGS sequence"/>
</dbReference>
<reference evidence="2 3" key="1">
    <citation type="submission" date="2021-05" db="EMBL/GenBank/DDBJ databases">
        <title>Molecular characterization for Shewanella algae harboring chromosomal blaOXA-55-like strains isolated from clinical and environment sample.</title>
        <authorList>
            <person name="Ohama Y."/>
            <person name="Aoki K."/>
            <person name="Harada S."/>
            <person name="Moriya K."/>
            <person name="Ishii Y."/>
            <person name="Tateda K."/>
        </authorList>
    </citation>
    <scope>NUCLEOTIDE SEQUENCE [LARGE SCALE GENOMIC DNA]</scope>
    <source>
        <strain evidence="2 3">MBTL60-118</strain>
    </source>
</reference>
<dbReference type="EMBL" id="BPEU01000037">
    <property type="protein sequence ID" value="GIU46082.1"/>
    <property type="molecule type" value="Genomic_DNA"/>
</dbReference>
<accession>A0ABQ4PFB8</accession>